<accession>A0A1T4WGB2</accession>
<keyword evidence="1" id="KW-0812">Transmembrane</keyword>
<feature type="transmembrane region" description="Helical" evidence="1">
    <location>
        <begin position="143"/>
        <end position="162"/>
    </location>
</feature>
<sequence>MNTEFPDSPRNQAIACARHISLRVLQLSLLIPLISLGNSFAFGLAPNKATPLFWFGNFPISLESLPHLVISALLIVYFIHGHRVLHNTDPSLKVFVMVFPDTSKGFPRIPSSGILSLIAFAGVYCLADFLFTLAESFPFRRSIFFDFDFPFMLILILLLDYIQLQRVKPESTPQ</sequence>
<keyword evidence="1" id="KW-1133">Transmembrane helix</keyword>
<feature type="transmembrane region" description="Helical" evidence="1">
    <location>
        <begin position="65"/>
        <end position="85"/>
    </location>
</feature>
<dbReference type="Proteomes" id="UP000189733">
    <property type="component" value="Unassembled WGS sequence"/>
</dbReference>
<gene>
    <name evidence="2" type="ORF">SAMN02745702_02223</name>
</gene>
<proteinExistence type="predicted"/>
<evidence type="ECO:0000313" key="2">
    <source>
        <dbReference type="EMBL" id="SKA76376.1"/>
    </source>
</evidence>
<dbReference type="EMBL" id="FUYA01000007">
    <property type="protein sequence ID" value="SKA76376.1"/>
    <property type="molecule type" value="Genomic_DNA"/>
</dbReference>
<name>A0A1T4WGB2_9BACT</name>
<keyword evidence="3" id="KW-1185">Reference proteome</keyword>
<organism evidence="2 3">
    <name type="scientific">Desulfobaculum bizertense DSM 18034</name>
    <dbReference type="NCBI Taxonomy" id="1121442"/>
    <lineage>
        <taxon>Bacteria</taxon>
        <taxon>Pseudomonadati</taxon>
        <taxon>Thermodesulfobacteriota</taxon>
        <taxon>Desulfovibrionia</taxon>
        <taxon>Desulfovibrionales</taxon>
        <taxon>Desulfovibrionaceae</taxon>
        <taxon>Desulfobaculum</taxon>
    </lineage>
</organism>
<reference evidence="2 3" key="1">
    <citation type="submission" date="2017-02" db="EMBL/GenBank/DDBJ databases">
        <authorList>
            <person name="Peterson S.W."/>
        </authorList>
    </citation>
    <scope>NUCLEOTIDE SEQUENCE [LARGE SCALE GENOMIC DNA]</scope>
    <source>
        <strain evidence="2 3">DSM 18034</strain>
    </source>
</reference>
<evidence type="ECO:0000256" key="1">
    <source>
        <dbReference type="SAM" id="Phobius"/>
    </source>
</evidence>
<keyword evidence="1" id="KW-0472">Membrane</keyword>
<feature type="transmembrane region" description="Helical" evidence="1">
    <location>
        <begin position="27"/>
        <end position="45"/>
    </location>
</feature>
<protein>
    <submittedName>
        <fullName evidence="2">Uncharacterized protein</fullName>
    </submittedName>
</protein>
<feature type="transmembrane region" description="Helical" evidence="1">
    <location>
        <begin position="113"/>
        <end position="131"/>
    </location>
</feature>
<evidence type="ECO:0000313" key="3">
    <source>
        <dbReference type="Proteomes" id="UP000189733"/>
    </source>
</evidence>
<dbReference type="AlphaFoldDB" id="A0A1T4WGB2"/>